<accession>A0A0B6ZAW6</accession>
<name>A0A0B6ZAW6_9EUPU</name>
<organism evidence="2">
    <name type="scientific">Arion vulgaris</name>
    <dbReference type="NCBI Taxonomy" id="1028688"/>
    <lineage>
        <taxon>Eukaryota</taxon>
        <taxon>Metazoa</taxon>
        <taxon>Spiralia</taxon>
        <taxon>Lophotrochozoa</taxon>
        <taxon>Mollusca</taxon>
        <taxon>Gastropoda</taxon>
        <taxon>Heterobranchia</taxon>
        <taxon>Euthyneura</taxon>
        <taxon>Panpulmonata</taxon>
        <taxon>Eupulmonata</taxon>
        <taxon>Stylommatophora</taxon>
        <taxon>Helicina</taxon>
        <taxon>Arionoidea</taxon>
        <taxon>Arionidae</taxon>
        <taxon>Arion</taxon>
    </lineage>
</organism>
<dbReference type="AlphaFoldDB" id="A0A0B6ZAW6"/>
<gene>
    <name evidence="2" type="primary">ORF55437</name>
</gene>
<protein>
    <submittedName>
        <fullName evidence="2">Uncharacterized protein</fullName>
    </submittedName>
</protein>
<dbReference type="EMBL" id="HACG01018687">
    <property type="protein sequence ID" value="CEK65552.1"/>
    <property type="molecule type" value="Transcribed_RNA"/>
</dbReference>
<feature type="region of interest" description="Disordered" evidence="1">
    <location>
        <begin position="31"/>
        <end position="50"/>
    </location>
</feature>
<feature type="non-terminal residue" evidence="2">
    <location>
        <position position="107"/>
    </location>
</feature>
<sequence length="107" mass="12686">SFSHFQSKRRWSTGSSLSALNFDALYSLEEESGHSSSSPHSSYDDFTPQQSSSFWRDVWHAPWDRHECCHNNHHEHHCQHDKDHTSAPTVDEELIVRYHKWLQERKP</sequence>
<evidence type="ECO:0000313" key="2">
    <source>
        <dbReference type="EMBL" id="CEK65552.1"/>
    </source>
</evidence>
<reference evidence="2" key="1">
    <citation type="submission" date="2014-12" db="EMBL/GenBank/DDBJ databases">
        <title>Insight into the proteome of Arion vulgaris.</title>
        <authorList>
            <person name="Aradska J."/>
            <person name="Bulat T."/>
            <person name="Smidak R."/>
            <person name="Sarate P."/>
            <person name="Gangsoo J."/>
            <person name="Sialana F."/>
            <person name="Bilban M."/>
            <person name="Lubec G."/>
        </authorList>
    </citation>
    <scope>NUCLEOTIDE SEQUENCE</scope>
    <source>
        <tissue evidence="2">Skin</tissue>
    </source>
</reference>
<evidence type="ECO:0000256" key="1">
    <source>
        <dbReference type="SAM" id="MobiDB-lite"/>
    </source>
</evidence>
<feature type="non-terminal residue" evidence="2">
    <location>
        <position position="1"/>
    </location>
</feature>
<proteinExistence type="predicted"/>